<dbReference type="Proteomes" id="UP000517759">
    <property type="component" value="Unassembled WGS sequence"/>
</dbReference>
<name>A0A7W6AGT5_9HYPH</name>
<evidence type="ECO:0000313" key="3">
    <source>
        <dbReference type="Proteomes" id="UP000517759"/>
    </source>
</evidence>
<proteinExistence type="predicted"/>
<dbReference type="EMBL" id="BSPG01000012">
    <property type="protein sequence ID" value="GLS44462.1"/>
    <property type="molecule type" value="Genomic_DNA"/>
</dbReference>
<dbReference type="EMBL" id="JACIDN010000003">
    <property type="protein sequence ID" value="MBB3902066.1"/>
    <property type="molecule type" value="Genomic_DNA"/>
</dbReference>
<reference evidence="1" key="4">
    <citation type="submission" date="2023-01" db="EMBL/GenBank/DDBJ databases">
        <title>Draft genome sequence of Methylobacterium brachythecii strain NBRC 107710.</title>
        <authorList>
            <person name="Sun Q."/>
            <person name="Mori K."/>
        </authorList>
    </citation>
    <scope>NUCLEOTIDE SEQUENCE</scope>
    <source>
        <strain evidence="1">NBRC 107710</strain>
    </source>
</reference>
<reference evidence="2 3" key="3">
    <citation type="submission" date="2020-08" db="EMBL/GenBank/DDBJ databases">
        <title>Genomic Encyclopedia of Type Strains, Phase IV (KMG-IV): sequencing the most valuable type-strain genomes for metagenomic binning, comparative biology and taxonomic classification.</title>
        <authorList>
            <person name="Goeker M."/>
        </authorList>
    </citation>
    <scope>NUCLEOTIDE SEQUENCE [LARGE SCALE GENOMIC DNA]</scope>
    <source>
        <strain evidence="2 3">DSM 24105</strain>
    </source>
</reference>
<gene>
    <name evidence="1" type="ORF">GCM10007884_24500</name>
    <name evidence="2" type="ORF">GGR33_001561</name>
</gene>
<dbReference type="RefSeq" id="WP_183503652.1">
    <property type="nucleotide sequence ID" value="NZ_BSPG01000012.1"/>
</dbReference>
<reference evidence="4" key="2">
    <citation type="journal article" date="2019" name="Int. J. Syst. Evol. Microbiol.">
        <title>The Global Catalogue of Microorganisms (GCM) 10K type strain sequencing project: providing services to taxonomists for standard genome sequencing and annotation.</title>
        <authorList>
            <consortium name="The Broad Institute Genomics Platform"/>
            <consortium name="The Broad Institute Genome Sequencing Center for Infectious Disease"/>
            <person name="Wu L."/>
            <person name="Ma J."/>
        </authorList>
    </citation>
    <scope>NUCLEOTIDE SEQUENCE [LARGE SCALE GENOMIC DNA]</scope>
    <source>
        <strain evidence="4">NBRC 107710</strain>
    </source>
</reference>
<keyword evidence="4" id="KW-1185">Reference proteome</keyword>
<organism evidence="2 3">
    <name type="scientific">Methylobacterium brachythecii</name>
    <dbReference type="NCBI Taxonomy" id="1176177"/>
    <lineage>
        <taxon>Bacteria</taxon>
        <taxon>Pseudomonadati</taxon>
        <taxon>Pseudomonadota</taxon>
        <taxon>Alphaproteobacteria</taxon>
        <taxon>Hyphomicrobiales</taxon>
        <taxon>Methylobacteriaceae</taxon>
        <taxon>Methylobacterium</taxon>
    </lineage>
</organism>
<reference evidence="1" key="1">
    <citation type="journal article" date="2014" name="Int. J. Syst. Evol. Microbiol.">
        <title>Complete genome of a new Firmicutes species belonging to the dominant human colonic microbiota ('Ruminococcus bicirculans') reveals two chromosomes and a selective capacity to utilize plant glucans.</title>
        <authorList>
            <consortium name="NISC Comparative Sequencing Program"/>
            <person name="Wegmann U."/>
            <person name="Louis P."/>
            <person name="Goesmann A."/>
            <person name="Henrissat B."/>
            <person name="Duncan S.H."/>
            <person name="Flint H.J."/>
        </authorList>
    </citation>
    <scope>NUCLEOTIDE SEQUENCE</scope>
    <source>
        <strain evidence="1">NBRC 107710</strain>
    </source>
</reference>
<evidence type="ECO:0000313" key="4">
    <source>
        <dbReference type="Proteomes" id="UP001156881"/>
    </source>
</evidence>
<comment type="caution">
    <text evidence="2">The sequence shown here is derived from an EMBL/GenBank/DDBJ whole genome shotgun (WGS) entry which is preliminary data.</text>
</comment>
<evidence type="ECO:0000313" key="1">
    <source>
        <dbReference type="EMBL" id="GLS44462.1"/>
    </source>
</evidence>
<accession>A0A7W6AGT5</accession>
<dbReference type="Proteomes" id="UP001156881">
    <property type="component" value="Unassembled WGS sequence"/>
</dbReference>
<sequence length="74" mass="8482">MTDRIPIDVLATYLPQEALDRINRIYSPERQARQVDLELAHVGLAAVWEDSEHGPVMMEIRRRLPPNLDESDSA</sequence>
<dbReference type="AlphaFoldDB" id="A0A7W6AGT5"/>
<protein>
    <submittedName>
        <fullName evidence="2">Uncharacterized protein</fullName>
    </submittedName>
</protein>
<evidence type="ECO:0000313" key="2">
    <source>
        <dbReference type="EMBL" id="MBB3902066.1"/>
    </source>
</evidence>